<dbReference type="Gene3D" id="1.10.10.10">
    <property type="entry name" value="Winged helix-like DNA-binding domain superfamily/Winged helix DNA-binding domain"/>
    <property type="match status" value="1"/>
</dbReference>
<reference evidence="3" key="3">
    <citation type="submission" date="2018-05" db="EMBL/GenBank/DDBJ databases">
        <authorList>
            <person name="Duru I."/>
        </authorList>
    </citation>
    <scope>NUCLEOTIDE SEQUENCE [LARGE SCALE GENOMIC DNA]</scope>
</reference>
<dbReference type="Proteomes" id="UP000279235">
    <property type="component" value="Unassembled WGS sequence"/>
</dbReference>
<dbReference type="InterPro" id="IPR036388">
    <property type="entry name" value="WH-like_DNA-bd_sf"/>
</dbReference>
<dbReference type="SUPFAM" id="SSF64496">
    <property type="entry name" value="DNA-binding domain of intron-encoded endonucleases"/>
    <property type="match status" value="1"/>
</dbReference>
<gene>
    <name evidence="2" type="ORF">AMHIJAGA_01493</name>
</gene>
<dbReference type="AlphaFoldDB" id="A0A2X0R3J7"/>
<dbReference type="EMBL" id="OGTW01000071">
    <property type="protein sequence ID" value="SPB26242.1"/>
    <property type="molecule type" value="Genomic_DNA"/>
</dbReference>
<evidence type="ECO:0000313" key="3">
    <source>
        <dbReference type="Proteomes" id="UP000279235"/>
    </source>
</evidence>
<proteinExistence type="predicted"/>
<accession>A0A2X0R3J7</accession>
<reference evidence="2" key="2">
    <citation type="submission" date="2018-05" db="EMBL/GenBank/DDBJ databases">
        <authorList>
            <person name="Lanie J.A."/>
            <person name="Ng W.-L."/>
            <person name="Kazmierczak K.M."/>
            <person name="Andrzejewski T.M."/>
            <person name="Davidsen T.M."/>
            <person name="Wayne K.J."/>
            <person name="Tettelin H."/>
            <person name="Glass J.I."/>
            <person name="Rusch D."/>
            <person name="Podicherti R."/>
            <person name="Tsui H.-C.T."/>
            <person name="Winkler M.E."/>
        </authorList>
    </citation>
    <scope>NUCLEOTIDE SEQUENCE</scope>
    <source>
        <strain evidence="2">Lactococcus lactis</strain>
    </source>
</reference>
<name>A0A2X0R3J7_9LACT</name>
<organism evidence="2 3">
    <name type="scientific">Lactococcus lactis</name>
    <dbReference type="NCBI Taxonomy" id="1358"/>
    <lineage>
        <taxon>Bacteria</taxon>
        <taxon>Bacillati</taxon>
        <taxon>Bacillota</taxon>
        <taxon>Bacilli</taxon>
        <taxon>Lactobacillales</taxon>
        <taxon>Streptococcaceae</taxon>
        <taxon>Lactococcus</taxon>
    </lineage>
</organism>
<dbReference type="EMBL" id="OGTW02000071">
    <property type="protein sequence ID" value="SPS11559.1"/>
    <property type="molecule type" value="Genomic_DNA"/>
</dbReference>
<dbReference type="RefSeq" id="WP_127093946.1">
    <property type="nucleotide sequence ID" value="NZ_CP125771.1"/>
</dbReference>
<evidence type="ECO:0000313" key="2">
    <source>
        <dbReference type="EMBL" id="SPS11559.1"/>
    </source>
</evidence>
<protein>
    <submittedName>
        <fullName evidence="2">Uncharacterized protein</fullName>
    </submittedName>
</protein>
<evidence type="ECO:0000313" key="1">
    <source>
        <dbReference type="EMBL" id="SPB26242.1"/>
    </source>
</evidence>
<sequence>MVWSKESREKQSNRFLNPFKVVDYRGVVIGVYKNSVEAEREGGFQSNAIRQVLNGRAKSHKGFTFKRISIEDYLDMVGEE</sequence>
<reference evidence="1" key="1">
    <citation type="submission" date="2018-01" db="EMBL/GenBank/DDBJ databases">
        <authorList>
            <person name="Gaut B.S."/>
            <person name="Morton B.R."/>
            <person name="Clegg M.T."/>
            <person name="Duvall M.R."/>
        </authorList>
    </citation>
    <scope>NUCLEOTIDE SEQUENCE</scope>
    <source>
        <strain evidence="1">Lactococcus lactis</strain>
    </source>
</reference>